<proteinExistence type="inferred from homology"/>
<keyword evidence="8" id="KW-1185">Reference proteome</keyword>
<reference evidence="8" key="1">
    <citation type="submission" date="2015-02" db="EMBL/GenBank/DDBJ databases">
        <title>Draft Genome of Frankia sp. CpI1-S.</title>
        <authorList>
            <person name="Oshone R.T."/>
            <person name="Ngom M."/>
            <person name="Ghodhbane-Gtari F."/>
            <person name="Gtari M."/>
            <person name="Morris K."/>
            <person name="Thomas K."/>
            <person name="Sen A."/>
            <person name="Tisa L.S."/>
        </authorList>
    </citation>
    <scope>NUCLEOTIDE SEQUENCE [LARGE SCALE GENOMIC DNA]</scope>
    <source>
        <strain evidence="8">CpI1-S</strain>
    </source>
</reference>
<dbReference type="SUPFAM" id="SSF48264">
    <property type="entry name" value="Cytochrome P450"/>
    <property type="match status" value="1"/>
</dbReference>
<dbReference type="AlphaFoldDB" id="A0A0D8BBV2"/>
<evidence type="ECO:0000313" key="8">
    <source>
        <dbReference type="Proteomes" id="UP000032545"/>
    </source>
</evidence>
<dbReference type="GO" id="GO:0005506">
    <property type="term" value="F:iron ion binding"/>
    <property type="evidence" value="ECO:0007669"/>
    <property type="project" value="InterPro"/>
</dbReference>
<dbReference type="PATRIC" id="fig|1502723.3.peg.3636"/>
<organism evidence="7 8">
    <name type="scientific">Frankia torreyi</name>
    <dbReference type="NCBI Taxonomy" id="1856"/>
    <lineage>
        <taxon>Bacteria</taxon>
        <taxon>Bacillati</taxon>
        <taxon>Actinomycetota</taxon>
        <taxon>Actinomycetes</taxon>
        <taxon>Frankiales</taxon>
        <taxon>Frankiaceae</taxon>
        <taxon>Frankia</taxon>
    </lineage>
</organism>
<dbReference type="Gene3D" id="1.10.630.10">
    <property type="entry name" value="Cytochrome P450"/>
    <property type="match status" value="1"/>
</dbReference>
<dbReference type="EMBL" id="JYFN01000032">
    <property type="protein sequence ID" value="KJE21743.1"/>
    <property type="molecule type" value="Genomic_DNA"/>
</dbReference>
<dbReference type="GO" id="GO:0004497">
    <property type="term" value="F:monooxygenase activity"/>
    <property type="evidence" value="ECO:0007669"/>
    <property type="project" value="UniProtKB-KW"/>
</dbReference>
<dbReference type="PANTHER" id="PTHR46696">
    <property type="entry name" value="P450, PUTATIVE (EUROFUNG)-RELATED"/>
    <property type="match status" value="1"/>
</dbReference>
<evidence type="ECO:0000256" key="6">
    <source>
        <dbReference type="ARBA" id="ARBA00023033"/>
    </source>
</evidence>
<evidence type="ECO:0000256" key="1">
    <source>
        <dbReference type="ARBA" id="ARBA00010617"/>
    </source>
</evidence>
<dbReference type="InterPro" id="IPR036396">
    <property type="entry name" value="Cyt_P450_sf"/>
</dbReference>
<dbReference type="GO" id="GO:0016705">
    <property type="term" value="F:oxidoreductase activity, acting on paired donors, with incorporation or reduction of molecular oxygen"/>
    <property type="evidence" value="ECO:0007669"/>
    <property type="project" value="InterPro"/>
</dbReference>
<comment type="similarity">
    <text evidence="1">Belongs to the cytochrome P450 family.</text>
</comment>
<dbReference type="GO" id="GO:0020037">
    <property type="term" value="F:heme binding"/>
    <property type="evidence" value="ECO:0007669"/>
    <property type="project" value="InterPro"/>
</dbReference>
<protein>
    <submittedName>
        <fullName evidence="7">Cytochrome P450</fullName>
        <ecNumber evidence="7">1.14.15.13</ecNumber>
    </submittedName>
</protein>
<dbReference type="InterPro" id="IPR002397">
    <property type="entry name" value="Cyt_P450_B"/>
</dbReference>
<comment type="caution">
    <text evidence="7">The sequence shown here is derived from an EMBL/GenBank/DDBJ whole genome shotgun (WGS) entry which is preliminary data.</text>
</comment>
<reference evidence="7 8" key="2">
    <citation type="journal article" date="2016" name="Genome Announc.">
        <title>Permanent Draft Genome Sequences for Two Variants of Frankia sp. Strain CpI1, the First Frankia Strain Isolated from Root Nodules of Comptonia peregrina.</title>
        <authorList>
            <person name="Oshone R."/>
            <person name="Hurst S.G.IV."/>
            <person name="Abebe-Akele F."/>
            <person name="Simpson S."/>
            <person name="Morris K."/>
            <person name="Thomas W.K."/>
            <person name="Tisa L.S."/>
        </authorList>
    </citation>
    <scope>NUCLEOTIDE SEQUENCE [LARGE SCALE GENOMIC DNA]</scope>
    <source>
        <strain evidence="8">CpI1-S</strain>
    </source>
</reference>
<dbReference type="PRINTS" id="PR00359">
    <property type="entry name" value="BP450"/>
</dbReference>
<dbReference type="Proteomes" id="UP000032545">
    <property type="component" value="Unassembled WGS sequence"/>
</dbReference>
<dbReference type="InterPro" id="IPR001128">
    <property type="entry name" value="Cyt_P450"/>
</dbReference>
<evidence type="ECO:0000256" key="4">
    <source>
        <dbReference type="ARBA" id="ARBA00023002"/>
    </source>
</evidence>
<evidence type="ECO:0000313" key="7">
    <source>
        <dbReference type="EMBL" id="KJE21743.1"/>
    </source>
</evidence>
<evidence type="ECO:0000256" key="5">
    <source>
        <dbReference type="ARBA" id="ARBA00023004"/>
    </source>
</evidence>
<keyword evidence="5" id="KW-0408">Iron</keyword>
<dbReference type="EC" id="1.14.15.13" evidence="7"/>
<keyword evidence="6" id="KW-0503">Monooxygenase</keyword>
<sequence>MPTNPPEKPDVLSAEFAQDPHKYYKIMRDHYPVLHDEASGYYFVARYNDVARIYKDSVAFSNENYAFQMEPVIGKTLIQMSGREHAVNRHLVTPALRGNYLQELLPQVDELAREMIDEFRHSGRTDLIENFTKWFPINVIVKMLDLPHEDLPKFHDWYSSLMAFLANLTNDPEVHAWGMRTQRDYPAYILPIIAERRKNPGTDLISRLTQAEIEGEQFSDEQIKALIGLLLIAGGETTDKAIASTLKYLIQHPEQLAAVRANPALATQALVETLRYHPPVQIILRTATEDIDVSGTVIPKGSVVACVNGAANRDERRFNDPDKFDIFREDVNMNQAFVGSADHIAFALGRHFCVGSLLAKREAETAINQLLQAMPDIRFADGKEPVDAGMFTRGPERLDVEFTPVTQ</sequence>
<name>A0A0D8BBV2_9ACTN</name>
<evidence type="ECO:0000256" key="2">
    <source>
        <dbReference type="ARBA" id="ARBA00022617"/>
    </source>
</evidence>
<keyword evidence="4 7" id="KW-0560">Oxidoreductase</keyword>
<dbReference type="PANTHER" id="PTHR46696:SF3">
    <property type="entry name" value="PULCHERRIMINIC ACID SYNTHASE"/>
    <property type="match status" value="1"/>
</dbReference>
<keyword evidence="2" id="KW-0349">Heme</keyword>
<evidence type="ECO:0000256" key="3">
    <source>
        <dbReference type="ARBA" id="ARBA00022723"/>
    </source>
</evidence>
<dbReference type="PRINTS" id="PR00385">
    <property type="entry name" value="P450"/>
</dbReference>
<dbReference type="FunFam" id="1.10.630.10:FF:000018">
    <property type="entry name" value="Cytochrome P450 monooxygenase"/>
    <property type="match status" value="1"/>
</dbReference>
<accession>A0A0D8BBV2</accession>
<keyword evidence="3" id="KW-0479">Metal-binding</keyword>
<dbReference type="Pfam" id="PF00067">
    <property type="entry name" value="p450"/>
    <property type="match status" value="1"/>
</dbReference>
<gene>
    <name evidence="7" type="ORF">FF36_03947</name>
</gene>